<reference evidence="1 2" key="1">
    <citation type="submission" date="2016-10" db="EMBL/GenBank/DDBJ databases">
        <title>Evaluation of Human, Animal and Environmental Mycobacterium chelonae Isolates by Core Genome Phylogenomic Analysis, Targeted Gene Comparison, and Anti-microbial Susceptibility Patterns: A Tale of Mistaken Identities.</title>
        <authorList>
            <person name="Fogelson S.B."/>
            <person name="Camus A.C."/>
            <person name="Lorenz W."/>
            <person name="Vasireddy R."/>
            <person name="Vasireddy S."/>
            <person name="Smith T."/>
            <person name="Brown-Elliott B.A."/>
            <person name="Wallace R.J.Jr."/>
            <person name="Hasan N.A."/>
            <person name="Reischl U."/>
            <person name="Sanchez S."/>
        </authorList>
    </citation>
    <scope>NUCLEOTIDE SEQUENCE [LARGE SCALE GENOMIC DNA]</scope>
    <source>
        <strain evidence="1 2">8528</strain>
    </source>
</reference>
<protein>
    <submittedName>
        <fullName evidence="1">Uncharacterized protein</fullName>
    </submittedName>
</protein>
<proteinExistence type="predicted"/>
<organism evidence="1 2">
    <name type="scientific">Mycobacteroides saopaulense</name>
    <dbReference type="NCBI Taxonomy" id="1578165"/>
    <lineage>
        <taxon>Bacteria</taxon>
        <taxon>Bacillati</taxon>
        <taxon>Actinomycetota</taxon>
        <taxon>Actinomycetes</taxon>
        <taxon>Mycobacteriales</taxon>
        <taxon>Mycobacteriaceae</taxon>
        <taxon>Mycobacteroides</taxon>
    </lineage>
</organism>
<dbReference type="Proteomes" id="UP000179621">
    <property type="component" value="Unassembled WGS sequence"/>
</dbReference>
<evidence type="ECO:0000313" key="1">
    <source>
        <dbReference type="EMBL" id="OHU08771.1"/>
    </source>
</evidence>
<keyword evidence="2" id="KW-1185">Reference proteome</keyword>
<gene>
    <name evidence="1" type="ORF">BKG73_17280</name>
</gene>
<evidence type="ECO:0000313" key="2">
    <source>
        <dbReference type="Proteomes" id="UP000179621"/>
    </source>
</evidence>
<dbReference type="EMBL" id="MLIH01000027">
    <property type="protein sequence ID" value="OHU08771.1"/>
    <property type="molecule type" value="Genomic_DNA"/>
</dbReference>
<sequence length="76" mass="8880">MSTQEFNQALEERLACMTTDDLHRIAGELCELYPDHLIVRNRVGNVNVMNRDGTHVAYVDLTEPGWQSYHWDMDEQ</sequence>
<comment type="caution">
    <text evidence="1">The sequence shown here is derived from an EMBL/GenBank/DDBJ whole genome shotgun (WGS) entry which is preliminary data.</text>
</comment>
<accession>A0ABX3BYF0</accession>
<name>A0ABX3BYF0_9MYCO</name>
<dbReference type="RefSeq" id="WP_070911290.1">
    <property type="nucleotide sequence ID" value="NZ_MLIC01000003.1"/>
</dbReference>